<dbReference type="InterPro" id="IPR006076">
    <property type="entry name" value="FAD-dep_OxRdtase"/>
</dbReference>
<dbReference type="Pfam" id="PF01266">
    <property type="entry name" value="DAO"/>
    <property type="match status" value="1"/>
</dbReference>
<reference evidence="3 4" key="1">
    <citation type="submission" date="2014-11" db="EMBL/GenBank/DDBJ databases">
        <title>Draft genome sequence of Kirrobacter mercurialis.</title>
        <authorList>
            <person name="Coil D.A."/>
            <person name="Eisen J.A."/>
        </authorList>
    </citation>
    <scope>NUCLEOTIDE SEQUENCE [LARGE SCALE GENOMIC DNA]</scope>
    <source>
        <strain evidence="3 4">Coronado</strain>
    </source>
</reference>
<dbReference type="Gene3D" id="3.50.50.60">
    <property type="entry name" value="FAD/NAD(P)-binding domain"/>
    <property type="match status" value="1"/>
</dbReference>
<feature type="domain" description="FAD dependent oxidoreductase" evidence="2">
    <location>
        <begin position="6"/>
        <end position="345"/>
    </location>
</feature>
<keyword evidence="4" id="KW-1185">Reference proteome</keyword>
<organism evidence="3 4">
    <name type="scientific">Croceibacterium mercuriale</name>
    <dbReference type="NCBI Taxonomy" id="1572751"/>
    <lineage>
        <taxon>Bacteria</taxon>
        <taxon>Pseudomonadati</taxon>
        <taxon>Pseudomonadota</taxon>
        <taxon>Alphaproteobacteria</taxon>
        <taxon>Sphingomonadales</taxon>
        <taxon>Erythrobacteraceae</taxon>
        <taxon>Croceibacterium</taxon>
    </lineage>
</organism>
<keyword evidence="1" id="KW-0560">Oxidoreductase</keyword>
<dbReference type="EMBL" id="JTDN01000001">
    <property type="protein sequence ID" value="KHL25265.1"/>
    <property type="molecule type" value="Genomic_DNA"/>
</dbReference>
<evidence type="ECO:0000259" key="2">
    <source>
        <dbReference type="Pfam" id="PF01266"/>
    </source>
</evidence>
<dbReference type="InterPro" id="IPR036188">
    <property type="entry name" value="FAD/NAD-bd_sf"/>
</dbReference>
<dbReference type="GO" id="GO:0005737">
    <property type="term" value="C:cytoplasm"/>
    <property type="evidence" value="ECO:0007669"/>
    <property type="project" value="TreeGrafter"/>
</dbReference>
<dbReference type="STRING" id="1572751.PK98_00460"/>
<gene>
    <name evidence="3" type="ORF">PK98_00460</name>
</gene>
<dbReference type="PANTHER" id="PTHR13847:SF287">
    <property type="entry name" value="FAD-DEPENDENT OXIDOREDUCTASE DOMAIN-CONTAINING PROTEIN 1"/>
    <property type="match status" value="1"/>
</dbReference>
<comment type="caution">
    <text evidence="3">The sequence shown here is derived from an EMBL/GenBank/DDBJ whole genome shotgun (WGS) entry which is preliminary data.</text>
</comment>
<protein>
    <submittedName>
        <fullName evidence="3">FAD-dependent oxidoreductase</fullName>
    </submittedName>
</protein>
<name>A0A0B2BZJ6_9SPHN</name>
<accession>A0A0B2BZJ6</accession>
<proteinExistence type="predicted"/>
<dbReference type="SUPFAM" id="SSF51905">
    <property type="entry name" value="FAD/NAD(P)-binding domain"/>
    <property type="match status" value="1"/>
</dbReference>
<sequence length="377" mass="39904">MTLTCDIAVIGAGMAGASIAAELASLAGPGTGVLLIEAERQPGYHTTGRSAAFWEECYGGPPIVPLTLASGPYLRDGGFLTTRGALYVARAGAEAEVSAFVDRFAGTGVQIEVLDRARLAPMIPGLRSGWDLAIHEPACADIDVAGLHAHYLALARDGGVALRAASRIAAMERDGEGWRLVTEDGTVINAGVVVNAAGAWADSIAALAGAHAFGIQPLRRTVAQLRTDPPAPATLPLVLDLAGRFYFKPESGRLWLSPHDETPSDPCDAAAEELDVALAIDRLEHVVDWQVQAVERRWAGLRSFAPDRRPVYGWDPRVPGFFWFAGQGGFGIQTAPAAARLGAQLLLGHGRDTMTETLDHALYAPDRFADTATTKRV</sequence>
<evidence type="ECO:0000313" key="4">
    <source>
        <dbReference type="Proteomes" id="UP000030988"/>
    </source>
</evidence>
<dbReference type="GO" id="GO:0016491">
    <property type="term" value="F:oxidoreductase activity"/>
    <property type="evidence" value="ECO:0007669"/>
    <property type="project" value="UniProtKB-KW"/>
</dbReference>
<evidence type="ECO:0000313" key="3">
    <source>
        <dbReference type="EMBL" id="KHL25265.1"/>
    </source>
</evidence>
<dbReference type="Proteomes" id="UP000030988">
    <property type="component" value="Unassembled WGS sequence"/>
</dbReference>
<dbReference type="Gene3D" id="3.30.9.10">
    <property type="entry name" value="D-Amino Acid Oxidase, subunit A, domain 2"/>
    <property type="match status" value="1"/>
</dbReference>
<evidence type="ECO:0000256" key="1">
    <source>
        <dbReference type="ARBA" id="ARBA00023002"/>
    </source>
</evidence>
<dbReference type="PANTHER" id="PTHR13847">
    <property type="entry name" value="SARCOSINE DEHYDROGENASE-RELATED"/>
    <property type="match status" value="1"/>
</dbReference>
<dbReference type="AlphaFoldDB" id="A0A0B2BZJ6"/>